<keyword evidence="2" id="KW-1185">Reference proteome</keyword>
<gene>
    <name evidence="1" type="ORF">SAMN05216167_12513</name>
</gene>
<dbReference type="OrthoDB" id="1404627at2"/>
<protein>
    <recommendedName>
        <fullName evidence="3">Relaxase/Mobilisation nuclease domain-containing protein</fullName>
    </recommendedName>
</protein>
<organism evidence="1 2">
    <name type="scientific">Spirosoma endophyticum</name>
    <dbReference type="NCBI Taxonomy" id="662367"/>
    <lineage>
        <taxon>Bacteria</taxon>
        <taxon>Pseudomonadati</taxon>
        <taxon>Bacteroidota</taxon>
        <taxon>Cytophagia</taxon>
        <taxon>Cytophagales</taxon>
        <taxon>Cytophagaceae</taxon>
        <taxon>Spirosoma</taxon>
    </lineage>
</organism>
<evidence type="ECO:0000313" key="1">
    <source>
        <dbReference type="EMBL" id="SFF02024.1"/>
    </source>
</evidence>
<proteinExistence type="predicted"/>
<dbReference type="Pfam" id="PF18976">
    <property type="entry name" value="DUF5712"/>
    <property type="match status" value="1"/>
</dbReference>
<dbReference type="EMBL" id="FOLQ01000025">
    <property type="protein sequence ID" value="SFF02024.1"/>
    <property type="molecule type" value="Genomic_DNA"/>
</dbReference>
<dbReference type="AlphaFoldDB" id="A0A1I2F992"/>
<evidence type="ECO:0000313" key="2">
    <source>
        <dbReference type="Proteomes" id="UP000198598"/>
    </source>
</evidence>
<dbReference type="Proteomes" id="UP000198598">
    <property type="component" value="Unassembled WGS sequence"/>
</dbReference>
<dbReference type="InterPro" id="IPR043766">
    <property type="entry name" value="BfmA-like"/>
</dbReference>
<evidence type="ECO:0008006" key="3">
    <source>
        <dbReference type="Google" id="ProtNLM"/>
    </source>
</evidence>
<name>A0A1I2F992_9BACT</name>
<reference evidence="1 2" key="1">
    <citation type="submission" date="2016-10" db="EMBL/GenBank/DDBJ databases">
        <authorList>
            <person name="de Groot N.N."/>
        </authorList>
    </citation>
    <scope>NUCLEOTIDE SEQUENCE [LARGE SCALE GENOMIC DNA]</scope>
    <source>
        <strain evidence="1 2">DSM 26130</strain>
    </source>
</reference>
<sequence>MQTKFASPVEATNKGSSARLVNYLEKENVSSLSTENEYFFSVDRDKCNKWEVIQQIDNNAKSQKIEKNQDRFFSIIIAPSQAELAQIGNDSGKLKEFTRSAMENYASGFCNYQGESRGVESKDLVWYAKIEHERKYTSLDAEVKEGLAEKGQLKEGDQRHIHIIVSRCEGRENRYILESELKRQKQEQTAHLCPNVNNPIIFSRDAFYRATEQTFDKLFTYERKLEESYDYCNAIKNGKQQDYEKVIQRENERVPSKSRNVEKVQDFEIGY</sequence>
<dbReference type="RefSeq" id="WP_093833676.1">
    <property type="nucleotide sequence ID" value="NZ_FOLQ01000025.1"/>
</dbReference>
<accession>A0A1I2F992</accession>
<dbReference type="STRING" id="662367.SAMN05216167_12513"/>